<dbReference type="Proteomes" id="UP000886885">
    <property type="component" value="Chromosome 4A"/>
</dbReference>
<dbReference type="OrthoDB" id="1872570at2759"/>
<gene>
    <name evidence="1" type="ORF">POTOM_015311</name>
</gene>
<evidence type="ECO:0008006" key="3">
    <source>
        <dbReference type="Google" id="ProtNLM"/>
    </source>
</evidence>
<accession>A0A8X7ZXE4</accession>
<sequence>MQASWHCFSYPRTENILNNIKYITMKSTLLVWFSFLLFAFVLSVPSIEASTEPVLDIQGQELKAGTEYIITSAIWGAGGGDVSATNKTCPDDVIQYSWDLLQGVPVTFSPASSEDDVIRVSTDLNIKFSTKKACDRSSVWKIQKSSNSEVQWVVTTGGEEGNPGCDTLTNWFKIENAGVLGYKLGFCPKDICPSAGLCRDVGIYFESNRGRILSLSDKLSPFLVVFKKVGPLSSSI</sequence>
<dbReference type="AlphaFoldDB" id="A0A8X7ZXE4"/>
<reference evidence="1" key="1">
    <citation type="journal article" date="2020" name="bioRxiv">
        <title>Hybrid origin of Populus tomentosa Carr. identified through genome sequencing and phylogenomic analysis.</title>
        <authorList>
            <person name="An X."/>
            <person name="Gao K."/>
            <person name="Chen Z."/>
            <person name="Li J."/>
            <person name="Yang X."/>
            <person name="Yang X."/>
            <person name="Zhou J."/>
            <person name="Guo T."/>
            <person name="Zhao T."/>
            <person name="Huang S."/>
            <person name="Miao D."/>
            <person name="Khan W.U."/>
            <person name="Rao P."/>
            <person name="Ye M."/>
            <person name="Lei B."/>
            <person name="Liao W."/>
            <person name="Wang J."/>
            <person name="Ji L."/>
            <person name="Li Y."/>
            <person name="Guo B."/>
            <person name="Mustafa N.S."/>
            <person name="Li S."/>
            <person name="Yun Q."/>
            <person name="Keller S.R."/>
            <person name="Mao J."/>
            <person name="Zhang R."/>
            <person name="Strauss S.H."/>
        </authorList>
    </citation>
    <scope>NUCLEOTIDE SEQUENCE</scope>
    <source>
        <strain evidence="1">GM15</strain>
        <tissue evidence="1">Leaf</tissue>
    </source>
</reference>
<evidence type="ECO:0000313" key="1">
    <source>
        <dbReference type="EMBL" id="KAG6778948.1"/>
    </source>
</evidence>
<dbReference type="EMBL" id="JAAWWB010000007">
    <property type="protein sequence ID" value="KAG6778948.1"/>
    <property type="molecule type" value="Genomic_DNA"/>
</dbReference>
<evidence type="ECO:0000313" key="2">
    <source>
        <dbReference type="Proteomes" id="UP000886885"/>
    </source>
</evidence>
<comment type="caution">
    <text evidence="1">The sequence shown here is derived from an EMBL/GenBank/DDBJ whole genome shotgun (WGS) entry which is preliminary data.</text>
</comment>
<proteinExistence type="predicted"/>
<dbReference type="GO" id="GO:0004866">
    <property type="term" value="F:endopeptidase inhibitor activity"/>
    <property type="evidence" value="ECO:0007669"/>
    <property type="project" value="InterPro"/>
</dbReference>
<dbReference type="PANTHER" id="PTHR33107">
    <property type="entry name" value="KUNITZ TRYPSIN INHIBITOR 2"/>
    <property type="match status" value="1"/>
</dbReference>
<keyword evidence="2" id="KW-1185">Reference proteome</keyword>
<name>A0A8X7ZXE4_POPTO</name>
<organism evidence="1 2">
    <name type="scientific">Populus tomentosa</name>
    <name type="common">Chinese white poplar</name>
    <dbReference type="NCBI Taxonomy" id="118781"/>
    <lineage>
        <taxon>Eukaryota</taxon>
        <taxon>Viridiplantae</taxon>
        <taxon>Streptophyta</taxon>
        <taxon>Embryophyta</taxon>
        <taxon>Tracheophyta</taxon>
        <taxon>Spermatophyta</taxon>
        <taxon>Magnoliopsida</taxon>
        <taxon>eudicotyledons</taxon>
        <taxon>Gunneridae</taxon>
        <taxon>Pentapetalae</taxon>
        <taxon>rosids</taxon>
        <taxon>fabids</taxon>
        <taxon>Malpighiales</taxon>
        <taxon>Salicaceae</taxon>
        <taxon>Saliceae</taxon>
        <taxon>Populus</taxon>
    </lineage>
</organism>
<protein>
    <recommendedName>
        <fullName evidence="3">Kunitz trypsin inhibitor</fullName>
    </recommendedName>
</protein>
<dbReference type="Pfam" id="PF00197">
    <property type="entry name" value="Kunitz_legume"/>
    <property type="match status" value="1"/>
</dbReference>
<dbReference type="InterPro" id="IPR002160">
    <property type="entry name" value="Prot_inh_Kunz-lg"/>
</dbReference>
<dbReference type="SMART" id="SM00452">
    <property type="entry name" value="STI"/>
    <property type="match status" value="1"/>
</dbReference>
<dbReference type="PANTHER" id="PTHR33107:SF5">
    <property type="entry name" value="KUNITZ TRYPSIN INHIBITOR 5"/>
    <property type="match status" value="1"/>
</dbReference>